<dbReference type="SUPFAM" id="SSF101262">
    <property type="entry name" value="Methenyltetrahydrofolate cyclohydrolase-like"/>
    <property type="match status" value="1"/>
</dbReference>
<feature type="domain" description="Cyclodeaminase/cyclohydrolase" evidence="1">
    <location>
        <begin position="10"/>
        <end position="185"/>
    </location>
</feature>
<sequence>MSGKLVEKSCVEFAEALASKMPTPGGGGAAALCGALGTALCSMVGNFTTGRKKYAAVEEDIKVILSKAEKIRQRLLELADEDAAAFEPLAKAYSIPKEDPKREEILERATLDACRAPLEMMHYSCMAVGLLDEMREKGSVMLMSDVACGALFCKAALESAAVNVFVNTKTLRNRERAAELESDADDMLRLYSPKAQKIADEIAGGLR</sequence>
<evidence type="ECO:0000259" key="1">
    <source>
        <dbReference type="Pfam" id="PF04961"/>
    </source>
</evidence>
<evidence type="ECO:0000313" key="2">
    <source>
        <dbReference type="EMBL" id="MCQ4813520.1"/>
    </source>
</evidence>
<proteinExistence type="predicted"/>
<comment type="caution">
    <text evidence="2">The sequence shown here is derived from an EMBL/GenBank/DDBJ whole genome shotgun (WGS) entry which is preliminary data.</text>
</comment>
<dbReference type="Proteomes" id="UP001205919">
    <property type="component" value="Unassembled WGS sequence"/>
</dbReference>
<evidence type="ECO:0000313" key="3">
    <source>
        <dbReference type="Proteomes" id="UP001205919"/>
    </source>
</evidence>
<dbReference type="InterPro" id="IPR036178">
    <property type="entry name" value="Formintransfe-cycloase-like_sf"/>
</dbReference>
<keyword evidence="3" id="KW-1185">Reference proteome</keyword>
<dbReference type="InterPro" id="IPR007044">
    <property type="entry name" value="Cyclodeamin/CycHdrlase"/>
</dbReference>
<dbReference type="GO" id="GO:0003824">
    <property type="term" value="F:catalytic activity"/>
    <property type="evidence" value="ECO:0007669"/>
    <property type="project" value="InterPro"/>
</dbReference>
<dbReference type="AlphaFoldDB" id="A0AAW5K310"/>
<accession>A0AAW5K310</accession>
<dbReference type="Gene3D" id="1.20.120.680">
    <property type="entry name" value="Formiminotetrahydrofolate cyclodeaminase monomer, up-and-down helical bundle"/>
    <property type="match status" value="1"/>
</dbReference>
<dbReference type="EMBL" id="JANFYT010000006">
    <property type="protein sequence ID" value="MCQ4813520.1"/>
    <property type="molecule type" value="Genomic_DNA"/>
</dbReference>
<name>A0AAW5K310_9BACT</name>
<organism evidence="2 3">
    <name type="scientific">Cloacibacillus evryensis</name>
    <dbReference type="NCBI Taxonomy" id="508460"/>
    <lineage>
        <taxon>Bacteria</taxon>
        <taxon>Thermotogati</taxon>
        <taxon>Synergistota</taxon>
        <taxon>Synergistia</taxon>
        <taxon>Synergistales</taxon>
        <taxon>Synergistaceae</taxon>
        <taxon>Cloacibacillus</taxon>
    </lineage>
</organism>
<reference evidence="2 3" key="1">
    <citation type="submission" date="2022-06" db="EMBL/GenBank/DDBJ databases">
        <title>Isolation of gut microbiota from human fecal samples.</title>
        <authorList>
            <person name="Pamer E.G."/>
            <person name="Barat B."/>
            <person name="Waligurski E."/>
            <person name="Medina S."/>
            <person name="Paddock L."/>
            <person name="Mostad J."/>
        </authorList>
    </citation>
    <scope>NUCLEOTIDE SEQUENCE [LARGE SCALE GENOMIC DNA]</scope>
    <source>
        <strain evidence="2 3">DFI.9.90</strain>
    </source>
</reference>
<protein>
    <submittedName>
        <fullName evidence="2">Cyclodeaminase/cyclohydrolase family protein</fullName>
    </submittedName>
</protein>
<gene>
    <name evidence="2" type="ORF">NE630_03660</name>
</gene>
<dbReference type="Pfam" id="PF04961">
    <property type="entry name" value="FTCD_C"/>
    <property type="match status" value="1"/>
</dbReference>
<dbReference type="RefSeq" id="WP_256181540.1">
    <property type="nucleotide sequence ID" value="NZ_CP171104.1"/>
</dbReference>